<dbReference type="EMBL" id="JAIWYP010000014">
    <property type="protein sequence ID" value="KAH3709473.1"/>
    <property type="molecule type" value="Genomic_DNA"/>
</dbReference>
<keyword evidence="3" id="KW-1185">Reference proteome</keyword>
<evidence type="ECO:0000313" key="2">
    <source>
        <dbReference type="EMBL" id="KAH3709473.1"/>
    </source>
</evidence>
<organism evidence="2 3">
    <name type="scientific">Dreissena polymorpha</name>
    <name type="common">Zebra mussel</name>
    <name type="synonym">Mytilus polymorpha</name>
    <dbReference type="NCBI Taxonomy" id="45954"/>
    <lineage>
        <taxon>Eukaryota</taxon>
        <taxon>Metazoa</taxon>
        <taxon>Spiralia</taxon>
        <taxon>Lophotrochozoa</taxon>
        <taxon>Mollusca</taxon>
        <taxon>Bivalvia</taxon>
        <taxon>Autobranchia</taxon>
        <taxon>Heteroconchia</taxon>
        <taxon>Euheterodonta</taxon>
        <taxon>Imparidentia</taxon>
        <taxon>Neoheterodontei</taxon>
        <taxon>Myida</taxon>
        <taxon>Dreissenoidea</taxon>
        <taxon>Dreissenidae</taxon>
        <taxon>Dreissena</taxon>
    </lineage>
</organism>
<comment type="caution">
    <text evidence="2">The sequence shown here is derived from an EMBL/GenBank/DDBJ whole genome shotgun (WGS) entry which is preliminary data.</text>
</comment>
<protein>
    <submittedName>
        <fullName evidence="2">Uncharacterized protein</fullName>
    </submittedName>
</protein>
<evidence type="ECO:0000256" key="1">
    <source>
        <dbReference type="SAM" id="MobiDB-lite"/>
    </source>
</evidence>
<feature type="compositionally biased region" description="Polar residues" evidence="1">
    <location>
        <begin position="80"/>
        <end position="89"/>
    </location>
</feature>
<sequence>MLMLYEKNTTNYQNLETKYNYNSQEKNNNKQHSQRRSLQRNQTSYLQNRDVESIVREVLVKINNTDKELRNNFQRINFTSNRRNFRGNTRSSYNKNYRNKNNKSDNKFQNNDDETSEINIAFLEEGTEWSSPT</sequence>
<dbReference type="Proteomes" id="UP000828390">
    <property type="component" value="Unassembled WGS sequence"/>
</dbReference>
<proteinExistence type="predicted"/>
<evidence type="ECO:0000313" key="3">
    <source>
        <dbReference type="Proteomes" id="UP000828390"/>
    </source>
</evidence>
<gene>
    <name evidence="2" type="ORF">DPMN_068936</name>
</gene>
<name>A0A9D4BWX3_DREPO</name>
<reference evidence="2" key="2">
    <citation type="submission" date="2020-11" db="EMBL/GenBank/DDBJ databases">
        <authorList>
            <person name="McCartney M.A."/>
            <person name="Auch B."/>
            <person name="Kono T."/>
            <person name="Mallez S."/>
            <person name="Becker A."/>
            <person name="Gohl D.M."/>
            <person name="Silverstein K.A.T."/>
            <person name="Koren S."/>
            <person name="Bechman K.B."/>
            <person name="Herman A."/>
            <person name="Abrahante J.E."/>
            <person name="Garbe J."/>
        </authorList>
    </citation>
    <scope>NUCLEOTIDE SEQUENCE</scope>
    <source>
        <strain evidence="2">Duluth1</strain>
        <tissue evidence="2">Whole animal</tissue>
    </source>
</reference>
<dbReference type="AlphaFoldDB" id="A0A9D4BWX3"/>
<reference evidence="2" key="1">
    <citation type="journal article" date="2019" name="bioRxiv">
        <title>The Genome of the Zebra Mussel, Dreissena polymorpha: A Resource for Invasive Species Research.</title>
        <authorList>
            <person name="McCartney M.A."/>
            <person name="Auch B."/>
            <person name="Kono T."/>
            <person name="Mallez S."/>
            <person name="Zhang Y."/>
            <person name="Obille A."/>
            <person name="Becker A."/>
            <person name="Abrahante J.E."/>
            <person name="Garbe J."/>
            <person name="Badalamenti J.P."/>
            <person name="Herman A."/>
            <person name="Mangelson H."/>
            <person name="Liachko I."/>
            <person name="Sullivan S."/>
            <person name="Sone E.D."/>
            <person name="Koren S."/>
            <person name="Silverstein K.A.T."/>
            <person name="Beckman K.B."/>
            <person name="Gohl D.M."/>
        </authorList>
    </citation>
    <scope>NUCLEOTIDE SEQUENCE</scope>
    <source>
        <strain evidence="2">Duluth1</strain>
        <tissue evidence="2">Whole animal</tissue>
    </source>
</reference>
<accession>A0A9D4BWX3</accession>
<feature type="region of interest" description="Disordered" evidence="1">
    <location>
        <begin position="80"/>
        <end position="115"/>
    </location>
</feature>
<feature type="region of interest" description="Disordered" evidence="1">
    <location>
        <begin position="22"/>
        <end position="49"/>
    </location>
</feature>